<dbReference type="RefSeq" id="WP_213145983.1">
    <property type="nucleotide sequence ID" value="NZ_JAGYPE020000003.1"/>
</dbReference>
<dbReference type="Proteomes" id="UP000677265">
    <property type="component" value="Unassembled WGS sequence"/>
</dbReference>
<dbReference type="SMART" id="SM00086">
    <property type="entry name" value="PAC"/>
    <property type="match status" value="1"/>
</dbReference>
<sequence>MSKHYEYIGSKIKELSVDIFQRTDSPIGKDEFFNPIYEELVFPRHSAEDLFIHIGEFLISQTEEHKMNLVKFVEVFGLQLIKSRASLDQSIHFLYLTRCSIIDLLEQELLQERIPIKNYFEVMKIIEYLYQLISKTLLNIYSEEMSVIKIALDESKEDLKMTLREHADLERALNEATIFAISDQEDNILYANDKFCNLYQYTKEELIGKTHDIFSSNFHPPDFFNEIWETIQSGKVWKGEILNQAKDGTKYWLDTTIIPFVDSNGERYKHISIQYDITEKRNSEETLRNTEKLSMIGELAAGIAHEIRNPLTTIRGFVQLMNQNGIEPYYYTDTIIDEIDRINYIVSELMIFAKPHQVQYNECNINSILTSVIKFLEPEANLKNVEIEYELPTEDVIISGERNQLKQVFLNLLKNSIEAMPSGGKIYILLERSTQNIVITIKDEGIGMETEQIKKLGEPFFTTKQDGNGLGLMVSYKIIQNHKGSIHVNSNLNQGTTFTISFGSPQKDKIVKES</sequence>
<keyword evidence="7 13" id="KW-0067">ATP-binding</keyword>
<dbReference type="Pfam" id="PF02518">
    <property type="entry name" value="HATPase_c"/>
    <property type="match status" value="1"/>
</dbReference>
<dbReference type="PROSITE" id="PS50112">
    <property type="entry name" value="PAS"/>
    <property type="match status" value="1"/>
</dbReference>
<protein>
    <recommendedName>
        <fullName evidence="2">histidine kinase</fullName>
        <ecNumber evidence="2">2.7.13.3</ecNumber>
    </recommendedName>
</protein>
<keyword evidence="5" id="KW-0547">Nucleotide-binding</keyword>
<name>A0A942T6Z8_9BACI</name>
<dbReference type="InterPro" id="IPR004358">
    <property type="entry name" value="Sig_transdc_His_kin-like_C"/>
</dbReference>
<dbReference type="PRINTS" id="PR00344">
    <property type="entry name" value="BCTRLSENSOR"/>
</dbReference>
<dbReference type="PANTHER" id="PTHR43065">
    <property type="entry name" value="SENSOR HISTIDINE KINASE"/>
    <property type="match status" value="1"/>
</dbReference>
<dbReference type="Gene3D" id="3.30.565.10">
    <property type="entry name" value="Histidine kinase-like ATPase, C-terminal domain"/>
    <property type="match status" value="1"/>
</dbReference>
<dbReference type="InterPro" id="IPR003661">
    <property type="entry name" value="HisK_dim/P_dom"/>
</dbReference>
<dbReference type="SMART" id="SM00387">
    <property type="entry name" value="HATPase_c"/>
    <property type="match status" value="1"/>
</dbReference>
<dbReference type="Pfam" id="PF00512">
    <property type="entry name" value="HisKA"/>
    <property type="match status" value="1"/>
</dbReference>
<dbReference type="Pfam" id="PF13426">
    <property type="entry name" value="PAS_9"/>
    <property type="match status" value="1"/>
</dbReference>
<dbReference type="EMBL" id="JAGYPE020000003">
    <property type="protein sequence ID" value="MCH6264571.1"/>
    <property type="molecule type" value="Genomic_DNA"/>
</dbReference>
<dbReference type="PROSITE" id="PS50113">
    <property type="entry name" value="PAC"/>
    <property type="match status" value="1"/>
</dbReference>
<evidence type="ECO:0000256" key="5">
    <source>
        <dbReference type="ARBA" id="ARBA00022741"/>
    </source>
</evidence>
<dbReference type="EC" id="2.7.13.3" evidence="2"/>
<evidence type="ECO:0000256" key="3">
    <source>
        <dbReference type="ARBA" id="ARBA00022553"/>
    </source>
</evidence>
<proteinExistence type="predicted"/>
<dbReference type="NCBIfam" id="TIGR00229">
    <property type="entry name" value="sensory_box"/>
    <property type="match status" value="1"/>
</dbReference>
<dbReference type="InterPro" id="IPR003594">
    <property type="entry name" value="HATPase_dom"/>
</dbReference>
<keyword evidence="8" id="KW-0902">Two-component regulatory system</keyword>
<dbReference type="SMART" id="SM00091">
    <property type="entry name" value="PAS"/>
    <property type="match status" value="1"/>
</dbReference>
<comment type="caution">
    <text evidence="12">The sequence shown here is derived from an EMBL/GenBank/DDBJ whole genome shotgun (WGS) entry which is preliminary data.</text>
</comment>
<feature type="domain" description="PAS" evidence="10">
    <location>
        <begin position="165"/>
        <end position="222"/>
    </location>
</feature>
<dbReference type="CDD" id="cd00130">
    <property type="entry name" value="PAS"/>
    <property type="match status" value="1"/>
</dbReference>
<feature type="domain" description="Histidine kinase" evidence="9">
    <location>
        <begin position="302"/>
        <end position="506"/>
    </location>
</feature>
<dbReference type="GO" id="GO:0000155">
    <property type="term" value="F:phosphorelay sensor kinase activity"/>
    <property type="evidence" value="ECO:0007669"/>
    <property type="project" value="InterPro"/>
</dbReference>
<feature type="domain" description="PAC" evidence="11">
    <location>
        <begin position="235"/>
        <end position="289"/>
    </location>
</feature>
<comment type="catalytic activity">
    <reaction evidence="1">
        <text>ATP + protein L-histidine = ADP + protein N-phospho-L-histidine.</text>
        <dbReference type="EC" id="2.7.13.3"/>
    </reaction>
</comment>
<dbReference type="Gene3D" id="1.10.287.130">
    <property type="match status" value="1"/>
</dbReference>
<dbReference type="InterPro" id="IPR036097">
    <property type="entry name" value="HisK_dim/P_sf"/>
</dbReference>
<keyword evidence="6" id="KW-0418">Kinase</keyword>
<evidence type="ECO:0000259" key="11">
    <source>
        <dbReference type="PROSITE" id="PS50113"/>
    </source>
</evidence>
<gene>
    <name evidence="13" type="ORF">KHB02_003390</name>
    <name evidence="12" type="ORF">KHB02_32915</name>
</gene>
<keyword evidence="14" id="KW-1185">Reference proteome</keyword>
<evidence type="ECO:0000256" key="4">
    <source>
        <dbReference type="ARBA" id="ARBA00022679"/>
    </source>
</evidence>
<dbReference type="Gene3D" id="3.30.450.20">
    <property type="entry name" value="PAS domain"/>
    <property type="match status" value="1"/>
</dbReference>
<dbReference type="InterPro" id="IPR000014">
    <property type="entry name" value="PAS"/>
</dbReference>
<evidence type="ECO:0000256" key="2">
    <source>
        <dbReference type="ARBA" id="ARBA00012438"/>
    </source>
</evidence>
<dbReference type="PANTHER" id="PTHR43065:SF34">
    <property type="entry name" value="SPORULATION KINASE A"/>
    <property type="match status" value="1"/>
</dbReference>
<evidence type="ECO:0000313" key="13">
    <source>
        <dbReference type="EMBL" id="MCH6264571.1"/>
    </source>
</evidence>
<keyword evidence="3" id="KW-0597">Phosphoprotein</keyword>
<dbReference type="SUPFAM" id="SSF47384">
    <property type="entry name" value="Homodimeric domain of signal transducing histidine kinase"/>
    <property type="match status" value="1"/>
</dbReference>
<evidence type="ECO:0000313" key="12">
    <source>
        <dbReference type="EMBL" id="MBS4186198.1"/>
    </source>
</evidence>
<keyword evidence="4" id="KW-0808">Transferase</keyword>
<evidence type="ECO:0000256" key="7">
    <source>
        <dbReference type="ARBA" id="ARBA00022840"/>
    </source>
</evidence>
<dbReference type="PROSITE" id="PS50109">
    <property type="entry name" value="HIS_KIN"/>
    <property type="match status" value="1"/>
</dbReference>
<evidence type="ECO:0000259" key="10">
    <source>
        <dbReference type="PROSITE" id="PS50112"/>
    </source>
</evidence>
<dbReference type="InterPro" id="IPR000700">
    <property type="entry name" value="PAS-assoc_C"/>
</dbReference>
<dbReference type="AlphaFoldDB" id="A0A942T6Z8"/>
<evidence type="ECO:0000256" key="1">
    <source>
        <dbReference type="ARBA" id="ARBA00000085"/>
    </source>
</evidence>
<dbReference type="CDD" id="cd00082">
    <property type="entry name" value="HisKA"/>
    <property type="match status" value="1"/>
</dbReference>
<dbReference type="SMART" id="SM00388">
    <property type="entry name" value="HisKA"/>
    <property type="match status" value="1"/>
</dbReference>
<evidence type="ECO:0000259" key="9">
    <source>
        <dbReference type="PROSITE" id="PS50109"/>
    </source>
</evidence>
<organism evidence="12">
    <name type="scientific">Neobacillus citreus</name>
    <dbReference type="NCBI Taxonomy" id="2833578"/>
    <lineage>
        <taxon>Bacteria</taxon>
        <taxon>Bacillati</taxon>
        <taxon>Bacillota</taxon>
        <taxon>Bacilli</taxon>
        <taxon>Bacillales</taxon>
        <taxon>Bacillaceae</taxon>
        <taxon>Neobacillus</taxon>
    </lineage>
</organism>
<evidence type="ECO:0000313" key="14">
    <source>
        <dbReference type="Proteomes" id="UP000677265"/>
    </source>
</evidence>
<dbReference type="InterPro" id="IPR005467">
    <property type="entry name" value="His_kinase_dom"/>
</dbReference>
<accession>A0A942T6Z8</accession>
<dbReference type="SUPFAM" id="SSF55785">
    <property type="entry name" value="PYP-like sensor domain (PAS domain)"/>
    <property type="match status" value="1"/>
</dbReference>
<dbReference type="InterPro" id="IPR035965">
    <property type="entry name" value="PAS-like_dom_sf"/>
</dbReference>
<dbReference type="InterPro" id="IPR036890">
    <property type="entry name" value="HATPase_C_sf"/>
</dbReference>
<dbReference type="InterPro" id="IPR001610">
    <property type="entry name" value="PAC"/>
</dbReference>
<dbReference type="SUPFAM" id="SSF55874">
    <property type="entry name" value="ATPase domain of HSP90 chaperone/DNA topoisomerase II/histidine kinase"/>
    <property type="match status" value="1"/>
</dbReference>
<evidence type="ECO:0000256" key="6">
    <source>
        <dbReference type="ARBA" id="ARBA00022777"/>
    </source>
</evidence>
<reference evidence="12" key="1">
    <citation type="submission" date="2021-05" db="EMBL/GenBank/DDBJ databases">
        <title>Novel Bacillus species.</title>
        <authorList>
            <person name="Liu G."/>
        </authorList>
    </citation>
    <scope>NUCLEOTIDE SEQUENCE</scope>
    <source>
        <strain evidence="12 14">FJAT-50051</strain>
    </source>
</reference>
<evidence type="ECO:0000256" key="8">
    <source>
        <dbReference type="ARBA" id="ARBA00023012"/>
    </source>
</evidence>
<dbReference type="GO" id="GO:0005524">
    <property type="term" value="F:ATP binding"/>
    <property type="evidence" value="ECO:0007669"/>
    <property type="project" value="UniProtKB-KW"/>
</dbReference>
<dbReference type="EMBL" id="JAGYPE010000006">
    <property type="protein sequence ID" value="MBS4186198.1"/>
    <property type="molecule type" value="Genomic_DNA"/>
</dbReference>